<keyword evidence="1" id="KW-0378">Hydrolase</keyword>
<accession>A0A495BGI7</accession>
<keyword evidence="6" id="KW-1185">Reference proteome</keyword>
<evidence type="ECO:0000256" key="1">
    <source>
        <dbReference type="ARBA" id="ARBA00022801"/>
    </source>
</evidence>
<comment type="caution">
    <text evidence="4">The sequence shown here is derived from an EMBL/GenBank/DDBJ whole genome shotgun (WGS) entry which is preliminary data.</text>
</comment>
<evidence type="ECO:0000313" key="5">
    <source>
        <dbReference type="Proteomes" id="UP000279384"/>
    </source>
</evidence>
<dbReference type="Proteomes" id="UP000279384">
    <property type="component" value="Unassembled WGS sequence"/>
</dbReference>
<dbReference type="RefSeq" id="WP_245961100.1">
    <property type="nucleotide sequence ID" value="NZ_JAQQKY010000001.1"/>
</dbReference>
<dbReference type="PANTHER" id="PTHR43240:SF10">
    <property type="entry name" value="BLL4964 PROTEIN"/>
    <property type="match status" value="1"/>
</dbReference>
<evidence type="ECO:0000259" key="2">
    <source>
        <dbReference type="Pfam" id="PF03061"/>
    </source>
</evidence>
<proteinExistence type="predicted"/>
<dbReference type="AlphaFoldDB" id="A0A495BGI7"/>
<dbReference type="NCBIfam" id="TIGR00369">
    <property type="entry name" value="unchar_dom_1"/>
    <property type="match status" value="1"/>
</dbReference>
<dbReference type="Gene3D" id="3.10.129.10">
    <property type="entry name" value="Hotdog Thioesterase"/>
    <property type="match status" value="1"/>
</dbReference>
<evidence type="ECO:0000313" key="3">
    <source>
        <dbReference type="EMBL" id="MDC7689311.1"/>
    </source>
</evidence>
<gene>
    <name evidence="4" type="ORF">C8E02_1577</name>
    <name evidence="3" type="ORF">PQU93_00725</name>
</gene>
<dbReference type="GO" id="GO:0005829">
    <property type="term" value="C:cytosol"/>
    <property type="evidence" value="ECO:0007669"/>
    <property type="project" value="TreeGrafter"/>
</dbReference>
<reference evidence="3 6" key="2">
    <citation type="submission" date="2023-01" db="EMBL/GenBank/DDBJ databases">
        <title>Novel species of the genus Vogesella isolated from rivers.</title>
        <authorList>
            <person name="Lu H."/>
        </authorList>
    </citation>
    <scope>NUCLEOTIDE SEQUENCE [LARGE SCALE GENOMIC DNA]</scope>
    <source>
        <strain evidence="3 6">SH7W</strain>
    </source>
</reference>
<dbReference type="CDD" id="cd03443">
    <property type="entry name" value="PaaI_thioesterase"/>
    <property type="match status" value="1"/>
</dbReference>
<evidence type="ECO:0000313" key="6">
    <source>
        <dbReference type="Proteomes" id="UP001221566"/>
    </source>
</evidence>
<sequence length="144" mass="15276">MMHGDTAARMTPQAFQALIDEALPLCALFGIRCEHIGYGRARLRMQFNPAQIRPGGTVAGPALMAIADATLYAVVLGMIGPVELAVTTSLNINFLRKPPPADIIAEGRILKLGQRLAVGEVLLYSDGAAEPVAHVSGTYSIPPR</sequence>
<name>A0A495BGI7_VOGIN</name>
<dbReference type="EMBL" id="RBID01000013">
    <property type="protein sequence ID" value="RKQ60233.1"/>
    <property type="molecule type" value="Genomic_DNA"/>
</dbReference>
<protein>
    <submittedName>
        <fullName evidence="3">PaaI family thioesterase</fullName>
    </submittedName>
    <submittedName>
        <fullName evidence="4">Uncharacterized protein (TIGR00369 family)</fullName>
    </submittedName>
</protein>
<dbReference type="SUPFAM" id="SSF54637">
    <property type="entry name" value="Thioesterase/thiol ester dehydrase-isomerase"/>
    <property type="match status" value="1"/>
</dbReference>
<dbReference type="Pfam" id="PF03061">
    <property type="entry name" value="4HBT"/>
    <property type="match status" value="1"/>
</dbReference>
<reference evidence="4 5" key="1">
    <citation type="submission" date="2018-10" db="EMBL/GenBank/DDBJ databases">
        <title>Genomic Encyclopedia of Type Strains, Phase IV (KMG-IV): sequencing the most valuable type-strain genomes for metagenomic binning, comparative biology and taxonomic classification.</title>
        <authorList>
            <person name="Goeker M."/>
        </authorList>
    </citation>
    <scope>NUCLEOTIDE SEQUENCE [LARGE SCALE GENOMIC DNA]</scope>
    <source>
        <strain evidence="4 5">DSM 3303</strain>
    </source>
</reference>
<dbReference type="InterPro" id="IPR029069">
    <property type="entry name" value="HotDog_dom_sf"/>
</dbReference>
<dbReference type="InterPro" id="IPR006683">
    <property type="entry name" value="Thioestr_dom"/>
</dbReference>
<dbReference type="PANTHER" id="PTHR43240">
    <property type="entry name" value="1,4-DIHYDROXY-2-NAPHTHOYL-COA THIOESTERASE 1"/>
    <property type="match status" value="1"/>
</dbReference>
<feature type="domain" description="Thioesterase" evidence="2">
    <location>
        <begin position="55"/>
        <end position="127"/>
    </location>
</feature>
<dbReference type="InterPro" id="IPR003736">
    <property type="entry name" value="PAAI_dom"/>
</dbReference>
<dbReference type="Proteomes" id="UP001221566">
    <property type="component" value="Unassembled WGS sequence"/>
</dbReference>
<dbReference type="GO" id="GO:0061522">
    <property type="term" value="F:1,4-dihydroxy-2-naphthoyl-CoA thioesterase activity"/>
    <property type="evidence" value="ECO:0007669"/>
    <property type="project" value="TreeGrafter"/>
</dbReference>
<evidence type="ECO:0000313" key="4">
    <source>
        <dbReference type="EMBL" id="RKQ60233.1"/>
    </source>
</evidence>
<dbReference type="EMBL" id="JAQQKY010000001">
    <property type="protein sequence ID" value="MDC7689311.1"/>
    <property type="molecule type" value="Genomic_DNA"/>
</dbReference>
<organism evidence="4 5">
    <name type="scientific">Vogesella indigofera</name>
    <name type="common">Pseudomonas indigofera</name>
    <dbReference type="NCBI Taxonomy" id="45465"/>
    <lineage>
        <taxon>Bacteria</taxon>
        <taxon>Pseudomonadati</taxon>
        <taxon>Pseudomonadota</taxon>
        <taxon>Betaproteobacteria</taxon>
        <taxon>Neisseriales</taxon>
        <taxon>Chromobacteriaceae</taxon>
        <taxon>Vogesella</taxon>
    </lineage>
</organism>